<feature type="transmembrane region" description="Helical" evidence="11">
    <location>
        <begin position="168"/>
        <end position="190"/>
    </location>
</feature>
<keyword evidence="3 10" id="KW-0812">Transmembrane</keyword>
<evidence type="ECO:0000256" key="10">
    <source>
        <dbReference type="RuleBase" id="RU000688"/>
    </source>
</evidence>
<dbReference type="InterPro" id="IPR000276">
    <property type="entry name" value="GPCR_Rhodpsn"/>
</dbReference>
<keyword evidence="4 11" id="KW-1133">Transmembrane helix</keyword>
<name>A0ABN8P6T0_9CNID</name>
<evidence type="ECO:0000313" key="14">
    <source>
        <dbReference type="Proteomes" id="UP001159405"/>
    </source>
</evidence>
<comment type="similarity">
    <text evidence="10">Belongs to the G-protein coupled receptor 1 family.</text>
</comment>
<reference evidence="13 14" key="1">
    <citation type="submission" date="2022-05" db="EMBL/GenBank/DDBJ databases">
        <authorList>
            <consortium name="Genoscope - CEA"/>
            <person name="William W."/>
        </authorList>
    </citation>
    <scope>NUCLEOTIDE SEQUENCE [LARGE SCALE GENOMIC DNA]</scope>
</reference>
<dbReference type="Pfam" id="PF00001">
    <property type="entry name" value="7tm_1"/>
    <property type="match status" value="1"/>
</dbReference>
<dbReference type="PANTHER" id="PTHR24246">
    <property type="entry name" value="OLFACTORY RECEPTOR AND ADENOSINE RECEPTOR"/>
    <property type="match status" value="1"/>
</dbReference>
<evidence type="ECO:0000256" key="5">
    <source>
        <dbReference type="ARBA" id="ARBA00023040"/>
    </source>
</evidence>
<dbReference type="Proteomes" id="UP001159405">
    <property type="component" value="Unassembled WGS sequence"/>
</dbReference>
<sequence length="423" mass="48085">MRVADIFLYLNSVANPLIYCYRDRRFRNAVLEILKSRRPKEKPSVVTDAARFGDVKHNDVFGSGKDTLQMQKVKNQVRLTRSASCDLTRPVDRAYIDSHKILLTRTKSSLSVFYCPHEPHLVWDSHDTTSPWVFAAFASIVSPAAVLLNALIIIAVKQRKELQRTSNILLTSLAVTDLLVGSLCIPLSAVVKLLVPHQVLADHYICMLDFVAISSTITLAICSIFHLTVIAWERYVAIRKWIDYKVMVTKSLMKKLAIIAWVLAIVTVSPPNFITALKGMMRANEAVIALEIFLIPLSLLLMSALSLIVYFYVMVYLGVRKRKISQIRQVSELVKVKQERRIAMTAAVVTITLILSFLPSILGGMLQGIYLFFRQRLAMRVEDIFLYLNSVANPLIYCYRDRRFRNAVLDILKSRRPKEKPSV</sequence>
<dbReference type="CDD" id="cd00637">
    <property type="entry name" value="7tm_classA_rhodopsin-like"/>
    <property type="match status" value="1"/>
</dbReference>
<feature type="transmembrane region" description="Helical" evidence="11">
    <location>
        <begin position="132"/>
        <end position="156"/>
    </location>
</feature>
<keyword evidence="6 11" id="KW-0472">Membrane</keyword>
<evidence type="ECO:0000256" key="7">
    <source>
        <dbReference type="ARBA" id="ARBA00023170"/>
    </source>
</evidence>
<feature type="domain" description="G-protein coupled receptors family 1 profile" evidence="12">
    <location>
        <begin position="148"/>
        <end position="397"/>
    </location>
</feature>
<feature type="transmembrane region" description="Helical" evidence="11">
    <location>
        <begin position="256"/>
        <end position="274"/>
    </location>
</feature>
<evidence type="ECO:0000259" key="12">
    <source>
        <dbReference type="PROSITE" id="PS50262"/>
    </source>
</evidence>
<evidence type="ECO:0000256" key="11">
    <source>
        <dbReference type="SAM" id="Phobius"/>
    </source>
</evidence>
<evidence type="ECO:0000256" key="2">
    <source>
        <dbReference type="ARBA" id="ARBA00022475"/>
    </source>
</evidence>
<evidence type="ECO:0000256" key="1">
    <source>
        <dbReference type="ARBA" id="ARBA00004651"/>
    </source>
</evidence>
<evidence type="ECO:0000313" key="13">
    <source>
        <dbReference type="EMBL" id="CAH3135077.1"/>
    </source>
</evidence>
<keyword evidence="2" id="KW-1003">Cell membrane</keyword>
<accession>A0ABN8P6T0</accession>
<dbReference type="EMBL" id="CALNXK010000055">
    <property type="protein sequence ID" value="CAH3135077.1"/>
    <property type="molecule type" value="Genomic_DNA"/>
</dbReference>
<evidence type="ECO:0000256" key="4">
    <source>
        <dbReference type="ARBA" id="ARBA00022989"/>
    </source>
</evidence>
<dbReference type="Gene3D" id="1.20.1070.10">
    <property type="entry name" value="Rhodopsin 7-helix transmembrane proteins"/>
    <property type="match status" value="2"/>
</dbReference>
<evidence type="ECO:0000256" key="6">
    <source>
        <dbReference type="ARBA" id="ARBA00023136"/>
    </source>
</evidence>
<gene>
    <name evidence="13" type="ORF">PLOB_00037743</name>
</gene>
<feature type="transmembrane region" description="Helical" evidence="11">
    <location>
        <begin position="286"/>
        <end position="319"/>
    </location>
</feature>
<keyword evidence="9 10" id="KW-0807">Transducer</keyword>
<keyword evidence="7 10" id="KW-0675">Receptor</keyword>
<evidence type="ECO:0000256" key="8">
    <source>
        <dbReference type="ARBA" id="ARBA00023180"/>
    </source>
</evidence>
<organism evidence="13 14">
    <name type="scientific">Porites lobata</name>
    <dbReference type="NCBI Taxonomy" id="104759"/>
    <lineage>
        <taxon>Eukaryota</taxon>
        <taxon>Metazoa</taxon>
        <taxon>Cnidaria</taxon>
        <taxon>Anthozoa</taxon>
        <taxon>Hexacorallia</taxon>
        <taxon>Scleractinia</taxon>
        <taxon>Fungiina</taxon>
        <taxon>Poritidae</taxon>
        <taxon>Porites</taxon>
    </lineage>
</organism>
<comment type="caution">
    <text evidence="13">The sequence shown here is derived from an EMBL/GenBank/DDBJ whole genome shotgun (WGS) entry which is preliminary data.</text>
</comment>
<feature type="transmembrane region" description="Helical" evidence="11">
    <location>
        <begin position="210"/>
        <end position="235"/>
    </location>
</feature>
<feature type="transmembrane region" description="Helical" evidence="11">
    <location>
        <begin position="342"/>
        <end position="372"/>
    </location>
</feature>
<dbReference type="SUPFAM" id="SSF81321">
    <property type="entry name" value="Family A G protein-coupled receptor-like"/>
    <property type="match status" value="2"/>
</dbReference>
<keyword evidence="8" id="KW-0325">Glycoprotein</keyword>
<keyword evidence="14" id="KW-1185">Reference proteome</keyword>
<dbReference type="PRINTS" id="PR00237">
    <property type="entry name" value="GPCRRHODOPSN"/>
</dbReference>
<evidence type="ECO:0000256" key="3">
    <source>
        <dbReference type="ARBA" id="ARBA00022692"/>
    </source>
</evidence>
<dbReference type="PANTHER" id="PTHR24246:SF27">
    <property type="entry name" value="ADENOSINE RECEPTOR, ISOFORM A"/>
    <property type="match status" value="1"/>
</dbReference>
<dbReference type="PROSITE" id="PS50262">
    <property type="entry name" value="G_PROTEIN_RECEP_F1_2"/>
    <property type="match status" value="1"/>
</dbReference>
<dbReference type="PROSITE" id="PS00237">
    <property type="entry name" value="G_PROTEIN_RECEP_F1_1"/>
    <property type="match status" value="1"/>
</dbReference>
<protein>
    <recommendedName>
        <fullName evidence="12">G-protein coupled receptors family 1 profile domain-containing protein</fullName>
    </recommendedName>
</protein>
<feature type="non-terminal residue" evidence="13">
    <location>
        <position position="423"/>
    </location>
</feature>
<evidence type="ECO:0000256" key="9">
    <source>
        <dbReference type="ARBA" id="ARBA00023224"/>
    </source>
</evidence>
<comment type="subcellular location">
    <subcellularLocation>
        <location evidence="1">Cell membrane</location>
        <topology evidence="1">Multi-pass membrane protein</topology>
    </subcellularLocation>
</comment>
<dbReference type="InterPro" id="IPR017452">
    <property type="entry name" value="GPCR_Rhodpsn_7TM"/>
</dbReference>
<keyword evidence="5 10" id="KW-0297">G-protein coupled receptor</keyword>
<proteinExistence type="inferred from homology"/>